<dbReference type="PANTHER" id="PTHR34009">
    <property type="entry name" value="PROTEIN STAR"/>
    <property type="match status" value="1"/>
</dbReference>
<name>A0A139XDS3_9CYAN</name>
<dbReference type="InterPro" id="IPR029063">
    <property type="entry name" value="SAM-dependent_MTases_sf"/>
</dbReference>
<dbReference type="SUPFAM" id="SSF53335">
    <property type="entry name" value="S-adenosyl-L-methionine-dependent methyltransferases"/>
    <property type="match status" value="1"/>
</dbReference>
<sequence>MVFNRIKTYFQQFRILKATRLLSVDAVRKWLDPCATFSYSQTGEDRIIDAIIGRVSEGYYVDVGCHHPQILSNTFAFYKKGWKGINIDANEKLIQEYQNWRPRDISLCAVISNKKQEVVFTEFDDPAVSSLSMEHIDEWSNHRKIINKRNVTTSTLQDILEEHMAPGNFDLLSIDVEGHDYEVLSSLNLNIYRPKLIVIEMHKFNIVNPGSSEIYEYLKVHNYNMIGYVIMNGYFLDALIKA</sequence>
<dbReference type="GO" id="GO:0006888">
    <property type="term" value="P:endoplasmic reticulum to Golgi vesicle-mediated transport"/>
    <property type="evidence" value="ECO:0007669"/>
    <property type="project" value="TreeGrafter"/>
</dbReference>
<feature type="domain" description="Methyltransferase FkbM" evidence="1">
    <location>
        <begin position="62"/>
        <end position="224"/>
    </location>
</feature>
<reference evidence="2 3" key="1">
    <citation type="journal article" date="2013" name="Genome Biol. Evol.">
        <title>Genomes of Stigonematalean cyanobacteria (subsection V) and the evolution of oxygenic photosynthesis from prokaryotes to plastids.</title>
        <authorList>
            <person name="Dagan T."/>
            <person name="Roettger M."/>
            <person name="Stucken K."/>
            <person name="Landan G."/>
            <person name="Koch R."/>
            <person name="Major P."/>
            <person name="Gould S.B."/>
            <person name="Goremykin V.V."/>
            <person name="Rippka R."/>
            <person name="Tandeau de Marsac N."/>
            <person name="Gugger M."/>
            <person name="Lockhart P.J."/>
            <person name="Allen J.F."/>
            <person name="Brune I."/>
            <person name="Maus I."/>
            <person name="Puhler A."/>
            <person name="Martin W.F."/>
        </authorList>
    </citation>
    <scope>NUCLEOTIDE SEQUENCE [LARGE SCALE GENOMIC DNA]</scope>
    <source>
        <strain evidence="2 3">PCC 7110</strain>
    </source>
</reference>
<dbReference type="NCBIfam" id="TIGR01444">
    <property type="entry name" value="fkbM_fam"/>
    <property type="match status" value="1"/>
</dbReference>
<dbReference type="Proteomes" id="UP000076925">
    <property type="component" value="Unassembled WGS sequence"/>
</dbReference>
<dbReference type="Pfam" id="PF05050">
    <property type="entry name" value="Methyltransf_21"/>
    <property type="match status" value="1"/>
</dbReference>
<protein>
    <recommendedName>
        <fullName evidence="1">Methyltransferase FkbM domain-containing protein</fullName>
    </recommendedName>
</protein>
<dbReference type="RefSeq" id="WP_017749129.1">
    <property type="nucleotide sequence ID" value="NZ_KQ976354.1"/>
</dbReference>
<dbReference type="EMBL" id="ANNX02000016">
    <property type="protein sequence ID" value="KYC42849.1"/>
    <property type="molecule type" value="Genomic_DNA"/>
</dbReference>
<gene>
    <name evidence="2" type="ORF">WA1_12045</name>
</gene>
<evidence type="ECO:0000313" key="2">
    <source>
        <dbReference type="EMBL" id="KYC42849.1"/>
    </source>
</evidence>
<dbReference type="OrthoDB" id="9810122at2"/>
<dbReference type="AlphaFoldDB" id="A0A139XDS3"/>
<dbReference type="STRING" id="128403.WA1_12045"/>
<comment type="caution">
    <text evidence="2">The sequence shown here is derived from an EMBL/GenBank/DDBJ whole genome shotgun (WGS) entry which is preliminary data.</text>
</comment>
<accession>A0A139XDS3</accession>
<dbReference type="InterPro" id="IPR053202">
    <property type="entry name" value="EGF_Rcpt_Signaling_Reg"/>
</dbReference>
<dbReference type="GO" id="GO:0016197">
    <property type="term" value="P:endosomal transport"/>
    <property type="evidence" value="ECO:0007669"/>
    <property type="project" value="TreeGrafter"/>
</dbReference>
<keyword evidence="3" id="KW-1185">Reference proteome</keyword>
<proteinExistence type="predicted"/>
<dbReference type="GO" id="GO:0005886">
    <property type="term" value="C:plasma membrane"/>
    <property type="evidence" value="ECO:0007669"/>
    <property type="project" value="TreeGrafter"/>
</dbReference>
<organism evidence="2 3">
    <name type="scientific">Scytonema hofmannii PCC 7110</name>
    <dbReference type="NCBI Taxonomy" id="128403"/>
    <lineage>
        <taxon>Bacteria</taxon>
        <taxon>Bacillati</taxon>
        <taxon>Cyanobacteriota</taxon>
        <taxon>Cyanophyceae</taxon>
        <taxon>Nostocales</taxon>
        <taxon>Scytonemataceae</taxon>
        <taxon>Scytonema</taxon>
    </lineage>
</organism>
<evidence type="ECO:0000259" key="1">
    <source>
        <dbReference type="Pfam" id="PF05050"/>
    </source>
</evidence>
<dbReference type="InterPro" id="IPR006342">
    <property type="entry name" value="FkbM_mtfrase"/>
</dbReference>
<dbReference type="PANTHER" id="PTHR34009:SF2">
    <property type="entry name" value="PROTEIN STAR"/>
    <property type="match status" value="1"/>
</dbReference>
<dbReference type="GO" id="GO:0005737">
    <property type="term" value="C:cytoplasm"/>
    <property type="evidence" value="ECO:0007669"/>
    <property type="project" value="GOC"/>
</dbReference>
<evidence type="ECO:0000313" key="3">
    <source>
        <dbReference type="Proteomes" id="UP000076925"/>
    </source>
</evidence>
<dbReference type="Gene3D" id="3.40.50.150">
    <property type="entry name" value="Vaccinia Virus protein VP39"/>
    <property type="match status" value="1"/>
</dbReference>